<dbReference type="RefSeq" id="WP_116686935.1">
    <property type="nucleotide sequence ID" value="NZ_CAWNYD010000003.1"/>
</dbReference>
<dbReference type="Pfam" id="PF25857">
    <property type="entry name" value="DUF7957"/>
    <property type="match status" value="1"/>
</dbReference>
<organism evidence="1 2">
    <name type="scientific">Pelagibaculum spongiae</name>
    <dbReference type="NCBI Taxonomy" id="2080658"/>
    <lineage>
        <taxon>Bacteria</taxon>
        <taxon>Pseudomonadati</taxon>
        <taxon>Pseudomonadota</taxon>
        <taxon>Gammaproteobacteria</taxon>
        <taxon>Oceanospirillales</taxon>
        <taxon>Pelagibaculum</taxon>
    </lineage>
</organism>
<name>A0A2V1H1P3_9GAMM</name>
<evidence type="ECO:0000313" key="2">
    <source>
        <dbReference type="Proteomes" id="UP000244906"/>
    </source>
</evidence>
<dbReference type="InterPro" id="IPR058263">
    <property type="entry name" value="DUF7957"/>
</dbReference>
<comment type="caution">
    <text evidence="1">The sequence shown here is derived from an EMBL/GenBank/DDBJ whole genome shotgun (WGS) entry which is preliminary data.</text>
</comment>
<dbReference type="EMBL" id="QDDL01000003">
    <property type="protein sequence ID" value="PVZ69600.1"/>
    <property type="molecule type" value="Genomic_DNA"/>
</dbReference>
<proteinExistence type="predicted"/>
<dbReference type="OrthoDB" id="6401518at2"/>
<protein>
    <submittedName>
        <fullName evidence="1">Uncharacterized protein</fullName>
    </submittedName>
</protein>
<keyword evidence="2" id="KW-1185">Reference proteome</keyword>
<dbReference type="Proteomes" id="UP000244906">
    <property type="component" value="Unassembled WGS sequence"/>
</dbReference>
<sequence length="79" mass="9114">MIQINKNRIEINGGTVELPYSILEAKEIKQGILIIFDYMEFDKNSVARNFHCVNQDGSVLWMAENPTTQSTDAYTNFKR</sequence>
<accession>A0A2V1H1P3</accession>
<evidence type="ECO:0000313" key="1">
    <source>
        <dbReference type="EMBL" id="PVZ69600.1"/>
    </source>
</evidence>
<reference evidence="1 2" key="1">
    <citation type="submission" date="2018-04" db="EMBL/GenBank/DDBJ databases">
        <title>Thalassorhabdus spongiae gen. nov., sp. nov., isolated from a marine sponge in South-West Iceland.</title>
        <authorList>
            <person name="Knobloch S."/>
            <person name="Daussin A."/>
            <person name="Johannsson R."/>
            <person name="Marteinsson V.T."/>
        </authorList>
    </citation>
    <scope>NUCLEOTIDE SEQUENCE [LARGE SCALE GENOMIC DNA]</scope>
    <source>
        <strain evidence="1 2">Hp12</strain>
    </source>
</reference>
<dbReference type="AlphaFoldDB" id="A0A2V1H1P3"/>
<gene>
    <name evidence="1" type="ORF">DC094_09845</name>
</gene>